<dbReference type="SUPFAM" id="SSF48452">
    <property type="entry name" value="TPR-like"/>
    <property type="match status" value="1"/>
</dbReference>
<dbReference type="EMBL" id="BAAAMJ010000033">
    <property type="protein sequence ID" value="GAA1922877.1"/>
    <property type="molecule type" value="Genomic_DNA"/>
</dbReference>
<dbReference type="Gene3D" id="1.25.40.10">
    <property type="entry name" value="Tetratricopeptide repeat domain"/>
    <property type="match status" value="1"/>
</dbReference>
<proteinExistence type="predicted"/>
<dbReference type="InterPro" id="IPR011990">
    <property type="entry name" value="TPR-like_helical_dom_sf"/>
</dbReference>
<name>A0ABN2PKK6_9ACTN</name>
<organism evidence="1 2">
    <name type="scientific">Streptomyces sodiiphilus</name>
    <dbReference type="NCBI Taxonomy" id="226217"/>
    <lineage>
        <taxon>Bacteria</taxon>
        <taxon>Bacillati</taxon>
        <taxon>Actinomycetota</taxon>
        <taxon>Actinomycetes</taxon>
        <taxon>Kitasatosporales</taxon>
        <taxon>Streptomycetaceae</taxon>
        <taxon>Streptomyces</taxon>
    </lineage>
</organism>
<keyword evidence="2" id="KW-1185">Reference proteome</keyword>
<protein>
    <recommendedName>
        <fullName evidence="3">Tetratricopeptide repeat protein</fullName>
    </recommendedName>
</protein>
<dbReference type="Proteomes" id="UP001501303">
    <property type="component" value="Unassembled WGS sequence"/>
</dbReference>
<sequence>MLLDNALDSAQVRDLLPTEAGSAALVTGRTVLTGLGGAHHLHIGTLAPAESIALVRTVAPGSAERGSREEWEELAALCGHLPLALRILAHRMASRPQWRVADWNAVLRDERSRMDELTAPDVDLRASLTVTIDQLAAGADPAGRLAAAMFPLLGAATVRSYSPDSAAAVTGCTPREAAHALERLTDAQLTTSPRPGTYTLHDLVRAAAARQASRLPEPRTNGRVADLARWYLGSMYRVNEPLAVPECFRSRSREGIARFPQGRSFTDGEEALRWADDAVDDVVLLAAQLSDPRYDTGDELAGKPLSSFAPESIWALDTYFGRRLSWHAQQRLCDLALTVGRRRGDVFARAVALGMTGKSLGQQGEGLRGAKLLEEAVELYRSLGEPLQAVRQLHNIVPCLGSAGKLTEAVDVAGQALAEAESLGFEEIRVSIVNNLARCHLLLGGLETAHRLLTGNYAATAHLPYEHTKAAGVLAEYHLARKEFEEAAHWARRSLEHAAEQPFDPYTVAEQRMSLAAAWRGLGREERARAEETAARAILEDFDHRERTRRRAHGTGGGGR</sequence>
<evidence type="ECO:0008006" key="3">
    <source>
        <dbReference type="Google" id="ProtNLM"/>
    </source>
</evidence>
<accession>A0ABN2PKK6</accession>
<evidence type="ECO:0000313" key="2">
    <source>
        <dbReference type="Proteomes" id="UP001501303"/>
    </source>
</evidence>
<evidence type="ECO:0000313" key="1">
    <source>
        <dbReference type="EMBL" id="GAA1922877.1"/>
    </source>
</evidence>
<gene>
    <name evidence="1" type="ORF">GCM10009716_34160</name>
</gene>
<comment type="caution">
    <text evidence="1">The sequence shown here is derived from an EMBL/GenBank/DDBJ whole genome shotgun (WGS) entry which is preliminary data.</text>
</comment>
<reference evidence="1 2" key="1">
    <citation type="journal article" date="2019" name="Int. J. Syst. Evol. Microbiol.">
        <title>The Global Catalogue of Microorganisms (GCM) 10K type strain sequencing project: providing services to taxonomists for standard genome sequencing and annotation.</title>
        <authorList>
            <consortium name="The Broad Institute Genomics Platform"/>
            <consortium name="The Broad Institute Genome Sequencing Center for Infectious Disease"/>
            <person name="Wu L."/>
            <person name="Ma J."/>
        </authorList>
    </citation>
    <scope>NUCLEOTIDE SEQUENCE [LARGE SCALE GENOMIC DNA]</scope>
    <source>
        <strain evidence="1 2">JCM 13581</strain>
    </source>
</reference>